<protein>
    <submittedName>
        <fullName evidence="2">Uncharacterized protein</fullName>
    </submittedName>
</protein>
<name>A0A368VYF6_9ACTN</name>
<dbReference type="Proteomes" id="UP000253495">
    <property type="component" value="Unassembled WGS sequence"/>
</dbReference>
<proteinExistence type="predicted"/>
<evidence type="ECO:0000256" key="1">
    <source>
        <dbReference type="SAM" id="MobiDB-lite"/>
    </source>
</evidence>
<evidence type="ECO:0000313" key="3">
    <source>
        <dbReference type="Proteomes" id="UP000253495"/>
    </source>
</evidence>
<keyword evidence="3" id="KW-1185">Reference proteome</keyword>
<gene>
    <name evidence="2" type="ORF">DFQ14_101295</name>
</gene>
<accession>A0A368VYF6</accession>
<organism evidence="2 3">
    <name type="scientific">Halopolyspora algeriensis</name>
    <dbReference type="NCBI Taxonomy" id="1500506"/>
    <lineage>
        <taxon>Bacteria</taxon>
        <taxon>Bacillati</taxon>
        <taxon>Actinomycetota</taxon>
        <taxon>Actinomycetes</taxon>
        <taxon>Actinomycetes incertae sedis</taxon>
        <taxon>Halopolyspora</taxon>
    </lineage>
</organism>
<reference evidence="2 3" key="1">
    <citation type="submission" date="2018-07" db="EMBL/GenBank/DDBJ databases">
        <title>Genomic Encyclopedia of Type Strains, Phase III (KMG-III): the genomes of soil and plant-associated and newly described type strains.</title>
        <authorList>
            <person name="Whitman W."/>
        </authorList>
    </citation>
    <scope>NUCLEOTIDE SEQUENCE [LARGE SCALE GENOMIC DNA]</scope>
    <source>
        <strain evidence="2 3">CECT 8575</strain>
    </source>
</reference>
<sequence length="234" mass="25838">MSLTFRSDVSPANWIVDSALPWQRLVGFGPSGFAGYARLRYLPDPAYEGPSENHADVDDDWLDSDHMTTLLQVLASHTTTPDNCYFCVWEGFSDSGKKTLPFEPGEMPEVYRDPDFPPASMPPPTSPARPAQYPGPRSVPPGPQVVVPNRAYFLFHGRLADGHNWDDADLWVGQTRLDAPVPAFVWPADHAWCVASDVDPHWAGIGADTHVIEQLVNDARLDVVCADPDAEQPF</sequence>
<feature type="region of interest" description="Disordered" evidence="1">
    <location>
        <begin position="113"/>
        <end position="141"/>
    </location>
</feature>
<dbReference type="RefSeq" id="WP_170206371.1">
    <property type="nucleotide sequence ID" value="NZ_QPJC01000001.1"/>
</dbReference>
<comment type="caution">
    <text evidence="2">The sequence shown here is derived from an EMBL/GenBank/DDBJ whole genome shotgun (WGS) entry which is preliminary data.</text>
</comment>
<feature type="compositionally biased region" description="Pro residues" evidence="1">
    <location>
        <begin position="116"/>
        <end position="127"/>
    </location>
</feature>
<dbReference type="EMBL" id="QPJC01000001">
    <property type="protein sequence ID" value="RCW46955.1"/>
    <property type="molecule type" value="Genomic_DNA"/>
</dbReference>
<evidence type="ECO:0000313" key="2">
    <source>
        <dbReference type="EMBL" id="RCW46955.1"/>
    </source>
</evidence>
<dbReference type="AlphaFoldDB" id="A0A368VYF6"/>